<keyword evidence="3" id="KW-1185">Reference proteome</keyword>
<reference evidence="2 3" key="1">
    <citation type="submission" date="2017-09" db="EMBL/GenBank/DDBJ databases">
        <authorList>
            <person name="Ehlers B."/>
            <person name="Leendertz F.H."/>
        </authorList>
    </citation>
    <scope>NUCLEOTIDE SEQUENCE [LARGE SCALE GENOMIC DNA]</scope>
    <source>
        <strain evidence="2 3">CGMCC 4.6857</strain>
    </source>
</reference>
<gene>
    <name evidence="2" type="ORF">SAMN05421748_106267</name>
</gene>
<organism evidence="2 3">
    <name type="scientific">Paractinoplanes atraurantiacus</name>
    <dbReference type="NCBI Taxonomy" id="1036182"/>
    <lineage>
        <taxon>Bacteria</taxon>
        <taxon>Bacillati</taxon>
        <taxon>Actinomycetota</taxon>
        <taxon>Actinomycetes</taxon>
        <taxon>Micromonosporales</taxon>
        <taxon>Micromonosporaceae</taxon>
        <taxon>Paractinoplanes</taxon>
    </lineage>
</organism>
<evidence type="ECO:0000313" key="3">
    <source>
        <dbReference type="Proteomes" id="UP000219612"/>
    </source>
</evidence>
<accession>A0A285I2S2</accession>
<evidence type="ECO:0000313" key="2">
    <source>
        <dbReference type="EMBL" id="SNY42248.1"/>
    </source>
</evidence>
<dbReference type="Proteomes" id="UP000219612">
    <property type="component" value="Unassembled WGS sequence"/>
</dbReference>
<evidence type="ECO:0000256" key="1">
    <source>
        <dbReference type="SAM" id="MobiDB-lite"/>
    </source>
</evidence>
<dbReference type="AlphaFoldDB" id="A0A285I2S2"/>
<feature type="region of interest" description="Disordered" evidence="1">
    <location>
        <begin position="18"/>
        <end position="49"/>
    </location>
</feature>
<proteinExistence type="predicted"/>
<protein>
    <submittedName>
        <fullName evidence="2">Uncharacterized protein</fullName>
    </submittedName>
</protein>
<dbReference type="EMBL" id="OBDY01000006">
    <property type="protein sequence ID" value="SNY42248.1"/>
    <property type="molecule type" value="Genomic_DNA"/>
</dbReference>
<sequence>MLPDNRFGVENNARGVRRRLLSGRRGRADRFAPPEWPVSRGPTPNPRRG</sequence>
<name>A0A285I2S2_9ACTN</name>